<evidence type="ECO:0000313" key="12">
    <source>
        <dbReference type="EMBL" id="SHJ65754.1"/>
    </source>
</evidence>
<dbReference type="Pfam" id="PF07662">
    <property type="entry name" value="Nucleos_tra2_C"/>
    <property type="match status" value="1"/>
</dbReference>
<dbReference type="InterPro" id="IPR002668">
    <property type="entry name" value="CNT_N_dom"/>
</dbReference>
<comment type="similarity">
    <text evidence="2">Belongs to the concentrative nucleoside transporter (CNT) (TC 2.A.41) family.</text>
</comment>
<dbReference type="EMBL" id="FQZE01000025">
    <property type="protein sequence ID" value="SHJ65754.1"/>
    <property type="molecule type" value="Genomic_DNA"/>
</dbReference>
<evidence type="ECO:0000259" key="10">
    <source>
        <dbReference type="Pfam" id="PF07662"/>
    </source>
</evidence>
<feature type="transmembrane region" description="Helical" evidence="7">
    <location>
        <begin position="365"/>
        <end position="384"/>
    </location>
</feature>
<keyword evidence="5 7" id="KW-1133">Transmembrane helix</keyword>
<feature type="transmembrane region" description="Helical" evidence="7">
    <location>
        <begin position="147"/>
        <end position="172"/>
    </location>
</feature>
<reference evidence="12 13" key="1">
    <citation type="submission" date="2016-11" db="EMBL/GenBank/DDBJ databases">
        <authorList>
            <person name="Jaros S."/>
            <person name="Januszkiewicz K."/>
            <person name="Wedrychowicz H."/>
        </authorList>
    </citation>
    <scope>NUCLEOTIDE SEQUENCE [LARGE SCALE GENOMIC DNA]</scope>
    <source>
        <strain evidence="12 13">DSM 27063</strain>
    </source>
</reference>
<dbReference type="OrthoDB" id="9766455at2"/>
<evidence type="ECO:0000313" key="13">
    <source>
        <dbReference type="Proteomes" id="UP000184050"/>
    </source>
</evidence>
<evidence type="ECO:0000256" key="5">
    <source>
        <dbReference type="ARBA" id="ARBA00022989"/>
    </source>
</evidence>
<evidence type="ECO:0000259" key="9">
    <source>
        <dbReference type="Pfam" id="PF01773"/>
    </source>
</evidence>
<dbReference type="PANTHER" id="PTHR10590">
    <property type="entry name" value="SODIUM/NUCLEOSIDE COTRANSPORTER"/>
    <property type="match status" value="1"/>
</dbReference>
<feature type="domain" description="Concentrative nucleoside transporter N-terminal" evidence="9">
    <location>
        <begin position="68"/>
        <end position="141"/>
    </location>
</feature>
<feature type="signal peptide" evidence="8">
    <location>
        <begin position="1"/>
        <end position="22"/>
    </location>
</feature>
<feature type="transmembrane region" description="Helical" evidence="7">
    <location>
        <begin position="227"/>
        <end position="249"/>
    </location>
</feature>
<feature type="transmembrane region" description="Helical" evidence="7">
    <location>
        <begin position="92"/>
        <end position="116"/>
    </location>
</feature>
<keyword evidence="8" id="KW-0732">Signal</keyword>
<evidence type="ECO:0000256" key="1">
    <source>
        <dbReference type="ARBA" id="ARBA00004651"/>
    </source>
</evidence>
<feature type="domain" description="Concentrative nucleoside transporter C-terminal" evidence="10">
    <location>
        <begin position="264"/>
        <end position="483"/>
    </location>
</feature>
<keyword evidence="13" id="KW-1185">Reference proteome</keyword>
<dbReference type="AlphaFoldDB" id="A0A1M6L3Q6"/>
<protein>
    <submittedName>
        <fullName evidence="12">Concentrative nucleoside transporter, CNT family</fullName>
    </submittedName>
</protein>
<dbReference type="Pfam" id="PF07670">
    <property type="entry name" value="Gate"/>
    <property type="match status" value="1"/>
</dbReference>
<evidence type="ECO:0000256" key="3">
    <source>
        <dbReference type="ARBA" id="ARBA00022475"/>
    </source>
</evidence>
<dbReference type="InterPro" id="IPR008276">
    <property type="entry name" value="C_nuclsd_transpt"/>
</dbReference>
<feature type="transmembrane region" description="Helical" evidence="7">
    <location>
        <begin position="465"/>
        <end position="486"/>
    </location>
</feature>
<dbReference type="GO" id="GO:0005337">
    <property type="term" value="F:nucleoside transmembrane transporter activity"/>
    <property type="evidence" value="ECO:0007669"/>
    <property type="project" value="InterPro"/>
</dbReference>
<feature type="domain" description="Nucleoside transporter/FeoB GTPase Gate" evidence="11">
    <location>
        <begin position="152"/>
        <end position="251"/>
    </location>
</feature>
<feature type="transmembrane region" description="Helical" evidence="7">
    <location>
        <begin position="58"/>
        <end position="80"/>
    </location>
</feature>
<dbReference type="Pfam" id="PF01773">
    <property type="entry name" value="Nucleos_tra2_N"/>
    <property type="match status" value="1"/>
</dbReference>
<feature type="chain" id="PRO_5012793736" evidence="8">
    <location>
        <begin position="23"/>
        <end position="487"/>
    </location>
</feature>
<keyword evidence="6 7" id="KW-0472">Membrane</keyword>
<evidence type="ECO:0000256" key="4">
    <source>
        <dbReference type="ARBA" id="ARBA00022692"/>
    </source>
</evidence>
<evidence type="ECO:0000256" key="2">
    <source>
        <dbReference type="ARBA" id="ARBA00009033"/>
    </source>
</evidence>
<dbReference type="InterPro" id="IPR011642">
    <property type="entry name" value="Gate_dom"/>
</dbReference>
<name>A0A1M6L3Q6_9BACT</name>
<evidence type="ECO:0000256" key="8">
    <source>
        <dbReference type="SAM" id="SignalP"/>
    </source>
</evidence>
<gene>
    <name evidence="12" type="ORF">SAMN05444280_12555</name>
</gene>
<comment type="subcellular location">
    <subcellularLocation>
        <location evidence="1">Cell membrane</location>
        <topology evidence="1">Multi-pass membrane protein</topology>
    </subcellularLocation>
</comment>
<dbReference type="GO" id="GO:0015293">
    <property type="term" value="F:symporter activity"/>
    <property type="evidence" value="ECO:0007669"/>
    <property type="project" value="TreeGrafter"/>
</dbReference>
<evidence type="ECO:0000256" key="6">
    <source>
        <dbReference type="ARBA" id="ARBA00023136"/>
    </source>
</evidence>
<feature type="transmembrane region" description="Helical" evidence="7">
    <location>
        <begin position="319"/>
        <end position="345"/>
    </location>
</feature>
<organism evidence="12 13">
    <name type="scientific">Tangfeifania diversioriginum</name>
    <dbReference type="NCBI Taxonomy" id="1168035"/>
    <lineage>
        <taxon>Bacteria</taxon>
        <taxon>Pseudomonadati</taxon>
        <taxon>Bacteroidota</taxon>
        <taxon>Bacteroidia</taxon>
        <taxon>Marinilabiliales</taxon>
        <taxon>Prolixibacteraceae</taxon>
        <taxon>Tangfeifania</taxon>
    </lineage>
</organism>
<feature type="transmembrane region" description="Helical" evidence="7">
    <location>
        <begin position="261"/>
        <end position="284"/>
    </location>
</feature>
<sequence>MKQLLFMLVVITGIFFFQPVQAQDPEPAPKTTEQVSAVEDTTSDNSVLLLSGERETPFSFTTILRGMLGMAVLIFIGFLFSSNRRNIPWRTVIVGLVIQILLAVGVLYVPFIRVIFEFFGQIFVKILDFTKAGSEFLLGDLMDADTYGYIFLFQVLPTIIFFSALTSLLFYWGIIQKVVYGLAWVFTKALKISGAEALSVAGNIFLGQTESPLMIKAYLDKMSKSEILLVMTGGMATLAGGVLAAYIAMLGGDDPVLRLEFAKHLLTASVMAAPAAIIFSKMLVPPTDAINKQIEVSKEKIGSNVLDAITNGTSEGVKLAVNVAAMLLAFIAFIAMFNFIVGKIGEWTTLNELIVEGTNGRYDGLSLQFILGYTFAPLMWLIGVAGEDIISVGRLLGEKLILTEFIGYISLAELKSSGVLSNPKSIIMATYILCGFANCSSIGIQIGGIGALAPKRRVLLSQFGMRALLAGTLASLMSATIIGMIMG</sequence>
<dbReference type="STRING" id="1168035.SAMN05444280_12555"/>
<accession>A0A1M6L3Q6</accession>
<proteinExistence type="inferred from homology"/>
<evidence type="ECO:0000259" key="11">
    <source>
        <dbReference type="Pfam" id="PF07670"/>
    </source>
</evidence>
<dbReference type="Proteomes" id="UP000184050">
    <property type="component" value="Unassembled WGS sequence"/>
</dbReference>
<dbReference type="RefSeq" id="WP_073171303.1">
    <property type="nucleotide sequence ID" value="NZ_FQZE01000025.1"/>
</dbReference>
<dbReference type="PANTHER" id="PTHR10590:SF4">
    <property type="entry name" value="SOLUTE CARRIER FAMILY 28 MEMBER 3"/>
    <property type="match status" value="1"/>
</dbReference>
<keyword evidence="4 7" id="KW-0812">Transmembrane</keyword>
<keyword evidence="3" id="KW-1003">Cell membrane</keyword>
<feature type="transmembrane region" description="Helical" evidence="7">
    <location>
        <begin position="426"/>
        <end position="453"/>
    </location>
</feature>
<dbReference type="GO" id="GO:0005886">
    <property type="term" value="C:plasma membrane"/>
    <property type="evidence" value="ECO:0007669"/>
    <property type="project" value="UniProtKB-SubCell"/>
</dbReference>
<dbReference type="InterPro" id="IPR011657">
    <property type="entry name" value="CNT_C_dom"/>
</dbReference>
<evidence type="ECO:0000256" key="7">
    <source>
        <dbReference type="SAM" id="Phobius"/>
    </source>
</evidence>